<feature type="transmembrane region" description="Helical" evidence="2">
    <location>
        <begin position="373"/>
        <end position="393"/>
    </location>
</feature>
<keyword evidence="2" id="KW-0812">Transmembrane</keyword>
<dbReference type="RefSeq" id="XP_033571738.1">
    <property type="nucleotide sequence ID" value="XM_033720925.1"/>
</dbReference>
<accession>A0A6A6Y9V3</accession>
<evidence type="ECO:0000313" key="5">
    <source>
        <dbReference type="RefSeq" id="XP_033571738.1"/>
    </source>
</evidence>
<evidence type="ECO:0000313" key="4">
    <source>
        <dbReference type="Proteomes" id="UP000504636"/>
    </source>
</evidence>
<protein>
    <recommendedName>
        <fullName evidence="6">Ankyrin repeat protein</fullName>
    </recommendedName>
</protein>
<reference evidence="5" key="2">
    <citation type="submission" date="2020-04" db="EMBL/GenBank/DDBJ databases">
        <authorList>
            <consortium name="NCBI Genome Project"/>
        </authorList>
    </citation>
    <scope>NUCLEOTIDE SEQUENCE</scope>
    <source>
        <strain evidence="5">CBS 304.34</strain>
    </source>
</reference>
<sequence>MPYFYSEAFGKFQKRKAIYKSLSEGWKYCCSATPLPGMTIHMPLTLNEYCKPVLGARILDERNKDQVVQRYVSRKEESARKDGKLLDEKNEEGPDPRRVRVLTVHQAWVWKIDNLVLAAFFDESQGRFGARWEEATEHDVGDQLIRVGKLLSYLINFLDRPVSAGLSEPLFNTFEKSIIFLSDDVNDYIRSSKIDDFSLDKEVQYYREIGDIREELSMIKSVLLQQEEVWKEFISTAWPNYWVDGRFTPPFNDGFGAWRDIARPQVQFPKFKRRIAQLDEDAQRVENSISITLDLKAKHAGLRQTQASTKEAHSAAVMSAAVFGFTIVTIIFTPLSFMLALFALPLQRLQDNQIASRWSSDSGMYTTNYVGKWMAAGELVSVFVTVVFMWAAIEWGLDDPIAKRAWQRIESTRLGRWLKNTKTWQWLKGLWLWIRTTTRSKSTAKKQGPPTVPGAGTAQPQPEDAHRRPRRRAAHRDDVEKGELEP</sequence>
<evidence type="ECO:0000256" key="1">
    <source>
        <dbReference type="SAM" id="MobiDB-lite"/>
    </source>
</evidence>
<dbReference type="OrthoDB" id="341259at2759"/>
<dbReference type="GeneID" id="54461818"/>
<dbReference type="Proteomes" id="UP000504636">
    <property type="component" value="Unplaced"/>
</dbReference>
<reference evidence="5" key="3">
    <citation type="submission" date="2025-04" db="UniProtKB">
        <authorList>
            <consortium name="RefSeq"/>
        </authorList>
    </citation>
    <scope>IDENTIFICATION</scope>
    <source>
        <strain evidence="5">CBS 304.34</strain>
    </source>
</reference>
<keyword evidence="2" id="KW-0472">Membrane</keyword>
<reference evidence="3 5" key="1">
    <citation type="journal article" date="2020" name="Stud. Mycol.">
        <title>101 Dothideomycetes genomes: a test case for predicting lifestyles and emergence of pathogens.</title>
        <authorList>
            <person name="Haridas S."/>
            <person name="Albert R."/>
            <person name="Binder M."/>
            <person name="Bloem J."/>
            <person name="Labutti K."/>
            <person name="Salamov A."/>
            <person name="Andreopoulos B."/>
            <person name="Baker S."/>
            <person name="Barry K."/>
            <person name="Bills G."/>
            <person name="Bluhm B."/>
            <person name="Cannon C."/>
            <person name="Castanera R."/>
            <person name="Culley D."/>
            <person name="Daum C."/>
            <person name="Ezra D."/>
            <person name="Gonzalez J."/>
            <person name="Henrissat B."/>
            <person name="Kuo A."/>
            <person name="Liang C."/>
            <person name="Lipzen A."/>
            <person name="Lutzoni F."/>
            <person name="Magnuson J."/>
            <person name="Mondo S."/>
            <person name="Nolan M."/>
            <person name="Ohm R."/>
            <person name="Pangilinan J."/>
            <person name="Park H.-J."/>
            <person name="Ramirez L."/>
            <person name="Alfaro M."/>
            <person name="Sun H."/>
            <person name="Tritt A."/>
            <person name="Yoshinaga Y."/>
            <person name="Zwiers L.-H."/>
            <person name="Turgeon B."/>
            <person name="Goodwin S."/>
            <person name="Spatafora J."/>
            <person name="Crous P."/>
            <person name="Grigoriev I."/>
        </authorList>
    </citation>
    <scope>NUCLEOTIDE SEQUENCE</scope>
    <source>
        <strain evidence="3 5">CBS 304.34</strain>
    </source>
</reference>
<name>A0A6A6Y9V3_9PEZI</name>
<feature type="transmembrane region" description="Helical" evidence="2">
    <location>
        <begin position="320"/>
        <end position="344"/>
    </location>
</feature>
<evidence type="ECO:0008006" key="6">
    <source>
        <dbReference type="Google" id="ProtNLM"/>
    </source>
</evidence>
<evidence type="ECO:0000313" key="3">
    <source>
        <dbReference type="EMBL" id="KAF2804774.1"/>
    </source>
</evidence>
<feature type="compositionally biased region" description="Basic and acidic residues" evidence="1">
    <location>
        <begin position="475"/>
        <end position="486"/>
    </location>
</feature>
<proteinExistence type="predicted"/>
<dbReference type="AlphaFoldDB" id="A0A6A6Y9V3"/>
<organism evidence="3">
    <name type="scientific">Mytilinidion resinicola</name>
    <dbReference type="NCBI Taxonomy" id="574789"/>
    <lineage>
        <taxon>Eukaryota</taxon>
        <taxon>Fungi</taxon>
        <taxon>Dikarya</taxon>
        <taxon>Ascomycota</taxon>
        <taxon>Pezizomycotina</taxon>
        <taxon>Dothideomycetes</taxon>
        <taxon>Pleosporomycetidae</taxon>
        <taxon>Mytilinidiales</taxon>
        <taxon>Mytilinidiaceae</taxon>
        <taxon>Mytilinidion</taxon>
    </lineage>
</organism>
<feature type="region of interest" description="Disordered" evidence="1">
    <location>
        <begin position="441"/>
        <end position="486"/>
    </location>
</feature>
<dbReference type="EMBL" id="MU003711">
    <property type="protein sequence ID" value="KAF2804774.1"/>
    <property type="molecule type" value="Genomic_DNA"/>
</dbReference>
<keyword evidence="2" id="KW-1133">Transmembrane helix</keyword>
<evidence type="ECO:0000256" key="2">
    <source>
        <dbReference type="SAM" id="Phobius"/>
    </source>
</evidence>
<gene>
    <name evidence="3 5" type="ORF">BDZ99DRAFT_467031</name>
</gene>
<keyword evidence="4" id="KW-1185">Reference proteome</keyword>